<evidence type="ECO:0000313" key="1">
    <source>
        <dbReference type="EMBL" id="ACS81559.1"/>
    </source>
</evidence>
<dbReference type="RefSeq" id="WP_015853375.1">
    <property type="nucleotide sequence ID" value="NC_012881.1"/>
</dbReference>
<dbReference type="STRING" id="526222.Desal_3513"/>
<protein>
    <submittedName>
        <fullName evidence="1">Uncharacterized protein</fullName>
    </submittedName>
</protein>
<sequence length="76" mass="8826">MILSASQLRALRQRNDEELRKGSYAKHGYPANTIQDLLHTIEALKSEKKKWKKVAQERGELLNKMNGLLEDYNKSK</sequence>
<evidence type="ECO:0000313" key="2">
    <source>
        <dbReference type="Proteomes" id="UP000002601"/>
    </source>
</evidence>
<accession>C6BSV3</accession>
<dbReference type="HOGENOM" id="CLU_2583974_0_0_7"/>
<dbReference type="EMBL" id="CP001649">
    <property type="protein sequence ID" value="ACS81559.1"/>
    <property type="molecule type" value="Genomic_DNA"/>
</dbReference>
<dbReference type="Proteomes" id="UP000002601">
    <property type="component" value="Chromosome"/>
</dbReference>
<reference evidence="1 2" key="1">
    <citation type="submission" date="2009-06" db="EMBL/GenBank/DDBJ databases">
        <title>Complete sequence of Desulfovibrio salexigens DSM 2638.</title>
        <authorList>
            <consortium name="US DOE Joint Genome Institute"/>
            <person name="Lucas S."/>
            <person name="Copeland A."/>
            <person name="Lapidus A."/>
            <person name="Glavina del Rio T."/>
            <person name="Tice H."/>
            <person name="Bruce D."/>
            <person name="Goodwin L."/>
            <person name="Pitluck S."/>
            <person name="Munk A.C."/>
            <person name="Brettin T."/>
            <person name="Detter J.C."/>
            <person name="Han C."/>
            <person name="Tapia R."/>
            <person name="Larimer F."/>
            <person name="Land M."/>
            <person name="Hauser L."/>
            <person name="Kyrpides N."/>
            <person name="Anderson I."/>
            <person name="Wall J.D."/>
            <person name="Arkin A.P."/>
            <person name="Dehal P."/>
            <person name="Chivian D."/>
            <person name="Giles B."/>
            <person name="Hazen T.C."/>
        </authorList>
    </citation>
    <scope>NUCLEOTIDE SEQUENCE [LARGE SCALE GENOMIC DNA]</scope>
    <source>
        <strain evidence="2">ATCC 14822 / DSM 2638 / NCIMB 8403 / VKM B-1763</strain>
    </source>
</reference>
<dbReference type="OrthoDB" id="5471938at2"/>
<proteinExistence type="predicted"/>
<dbReference type="KEGG" id="dsa:Desal_3513"/>
<name>C6BSV3_MARSD</name>
<organism evidence="1 2">
    <name type="scientific">Maridesulfovibrio salexigens (strain ATCC 14822 / DSM 2638 / NCIMB 8403 / VKM B-1763)</name>
    <name type="common">Desulfovibrio salexigens</name>
    <dbReference type="NCBI Taxonomy" id="526222"/>
    <lineage>
        <taxon>Bacteria</taxon>
        <taxon>Pseudomonadati</taxon>
        <taxon>Thermodesulfobacteriota</taxon>
        <taxon>Desulfovibrionia</taxon>
        <taxon>Desulfovibrionales</taxon>
        <taxon>Desulfovibrionaceae</taxon>
        <taxon>Maridesulfovibrio</taxon>
    </lineage>
</organism>
<gene>
    <name evidence="1" type="ordered locus">Desal_3513</name>
</gene>
<keyword evidence="2" id="KW-1185">Reference proteome</keyword>
<dbReference type="AlphaFoldDB" id="C6BSV3"/>
<dbReference type="eggNOG" id="ENOG50348I7">
    <property type="taxonomic scope" value="Bacteria"/>
</dbReference>